<dbReference type="SMART" id="SM00356">
    <property type="entry name" value="ZnF_C3H1"/>
    <property type="match status" value="5"/>
</dbReference>
<accession>A0AAD8I2B1</accession>
<dbReference type="AlphaFoldDB" id="A0AAD8I2B1"/>
<proteinExistence type="predicted"/>
<evidence type="ECO:0000256" key="2">
    <source>
        <dbReference type="ARBA" id="ARBA00022771"/>
    </source>
</evidence>
<feature type="zinc finger region" description="C3H1-type" evidence="5">
    <location>
        <begin position="557"/>
        <end position="585"/>
    </location>
</feature>
<feature type="domain" description="C3H1-type" evidence="7">
    <location>
        <begin position="428"/>
        <end position="456"/>
    </location>
</feature>
<evidence type="ECO:0000256" key="5">
    <source>
        <dbReference type="PROSITE-ProRule" id="PRU00723"/>
    </source>
</evidence>
<evidence type="ECO:0000313" key="9">
    <source>
        <dbReference type="Proteomes" id="UP001237642"/>
    </source>
</evidence>
<feature type="compositionally biased region" description="Basic and acidic residues" evidence="6">
    <location>
        <begin position="87"/>
        <end position="141"/>
    </location>
</feature>
<feature type="compositionally biased region" description="Basic and acidic residues" evidence="6">
    <location>
        <begin position="635"/>
        <end position="662"/>
    </location>
</feature>
<feature type="zinc finger region" description="C3H1-type" evidence="5">
    <location>
        <begin position="428"/>
        <end position="456"/>
    </location>
</feature>
<dbReference type="GO" id="GO:0003729">
    <property type="term" value="F:mRNA binding"/>
    <property type="evidence" value="ECO:0007669"/>
    <property type="project" value="UniProtKB-ARBA"/>
</dbReference>
<evidence type="ECO:0000256" key="4">
    <source>
        <dbReference type="ARBA" id="ARBA00023125"/>
    </source>
</evidence>
<feature type="region of interest" description="Disordered" evidence="6">
    <location>
        <begin position="1"/>
        <end position="38"/>
    </location>
</feature>
<feature type="compositionally biased region" description="Basic and acidic residues" evidence="6">
    <location>
        <begin position="149"/>
        <end position="223"/>
    </location>
</feature>
<dbReference type="PANTHER" id="PTHR12506:SF20">
    <property type="entry name" value="ZINC FINGER CCCH DOMAIN-CONTAINING PROTEIN 67"/>
    <property type="match status" value="1"/>
</dbReference>
<dbReference type="EMBL" id="JAUIZM010000007">
    <property type="protein sequence ID" value="KAK1377246.1"/>
    <property type="molecule type" value="Genomic_DNA"/>
</dbReference>
<keyword evidence="1 5" id="KW-0479">Metal-binding</keyword>
<feature type="domain" description="C3H1-type" evidence="7">
    <location>
        <begin position="382"/>
        <end position="410"/>
    </location>
</feature>
<dbReference type="PANTHER" id="PTHR12506">
    <property type="entry name" value="PROTEIN PHOSPHATASE RELATED"/>
    <property type="match status" value="1"/>
</dbReference>
<feature type="domain" description="C3H1-type" evidence="7">
    <location>
        <begin position="335"/>
        <end position="363"/>
    </location>
</feature>
<organism evidence="8 9">
    <name type="scientific">Heracleum sosnowskyi</name>
    <dbReference type="NCBI Taxonomy" id="360622"/>
    <lineage>
        <taxon>Eukaryota</taxon>
        <taxon>Viridiplantae</taxon>
        <taxon>Streptophyta</taxon>
        <taxon>Embryophyta</taxon>
        <taxon>Tracheophyta</taxon>
        <taxon>Spermatophyta</taxon>
        <taxon>Magnoliopsida</taxon>
        <taxon>eudicotyledons</taxon>
        <taxon>Gunneridae</taxon>
        <taxon>Pentapetalae</taxon>
        <taxon>asterids</taxon>
        <taxon>campanulids</taxon>
        <taxon>Apiales</taxon>
        <taxon>Apiaceae</taxon>
        <taxon>Apioideae</taxon>
        <taxon>apioid superclade</taxon>
        <taxon>Tordylieae</taxon>
        <taxon>Tordyliinae</taxon>
        <taxon>Heracleum</taxon>
    </lineage>
</organism>
<reference evidence="8" key="2">
    <citation type="submission" date="2023-05" db="EMBL/GenBank/DDBJ databases">
        <authorList>
            <person name="Schelkunov M.I."/>
        </authorList>
    </citation>
    <scope>NUCLEOTIDE SEQUENCE</scope>
    <source>
        <strain evidence="8">Hsosn_3</strain>
        <tissue evidence="8">Leaf</tissue>
    </source>
</reference>
<dbReference type="Gene3D" id="4.10.1000.10">
    <property type="entry name" value="Zinc finger, CCCH-type"/>
    <property type="match status" value="2"/>
</dbReference>
<sequence length="662" mass="74381">MEGVQDKHQLCVESNNPVGDNQDEDKKLGLGFESPNLDDQTLDHELVCDQEDGLCQKVGEMGLRDQEDGLSQKKLGEVGFEDQDGLIGEKIDLEGEKNDGVGEKSDLEGEKSDLEGVKSDEVGEKNDLEGEKDHLEGEKNDFGGLKNDGFGEKDHLEGENNEFGGEKDDLEGEKNDFGGENNDRVGERNDFEGDRKDWGAEDKVDEVKIEESEVEGGEFKGVKEGVFEREGSKWSEIEEEEERNEYGGFEVKNDEWVAGEREGVNVYGDGWGEQWNDGPGRNEANEEGQQYFDDYENVGYRKEQYGGEEHWGGNVEGGSVGFNDGNNGNHPYPLRPDAEDCSFYMRTGTCKYGSNCRFNHPLKRKNQASRDMFKQREEHFDGPGPTECKYQSTPGGCKYGKACRYNHSRPKPSVAPIAEFNFLGLPMRVGEKECPYYMKTSSCKYGSNCRFNHPDPTVVGGGDSAPQGTIKDTIPGWSSARTLNENAPYMPVMYPPSPTAPPNGKWNEYQAPVYPTSERNLPTPPAFALRPMNIPASDANFYAYPRQQQIVDEFPERPGQPECSFYLKTGDCKYRATCKFHHPKTRKTTFTLSDRGLPLRPDQSICSHFSRYGICKYGPACKYDHSESNSTSAESDQRQPRRYGRMGDSDGDWRREPMQQSV</sequence>
<dbReference type="Gene3D" id="2.30.30.1190">
    <property type="match status" value="1"/>
</dbReference>
<protein>
    <submittedName>
        <fullName evidence="8">Zinc finger, CCCH-type</fullName>
    </submittedName>
</protein>
<reference evidence="8" key="1">
    <citation type="submission" date="2023-02" db="EMBL/GenBank/DDBJ databases">
        <title>Genome of toxic invasive species Heracleum sosnowskyi carries increased number of genes despite the absence of recent whole-genome duplications.</title>
        <authorList>
            <person name="Schelkunov M."/>
            <person name="Shtratnikova V."/>
            <person name="Makarenko M."/>
            <person name="Klepikova A."/>
            <person name="Omelchenko D."/>
            <person name="Novikova G."/>
            <person name="Obukhova E."/>
            <person name="Bogdanov V."/>
            <person name="Penin A."/>
            <person name="Logacheva M."/>
        </authorList>
    </citation>
    <scope>NUCLEOTIDE SEQUENCE</scope>
    <source>
        <strain evidence="8">Hsosn_3</strain>
        <tissue evidence="8">Leaf</tissue>
    </source>
</reference>
<keyword evidence="2 5" id="KW-0863">Zinc-finger</keyword>
<feature type="zinc finger region" description="C3H1-type" evidence="5">
    <location>
        <begin position="382"/>
        <end position="410"/>
    </location>
</feature>
<feature type="domain" description="C3H1-type" evidence="7">
    <location>
        <begin position="600"/>
        <end position="628"/>
    </location>
</feature>
<name>A0AAD8I2B1_9APIA</name>
<feature type="domain" description="C3H1-type" evidence="7">
    <location>
        <begin position="557"/>
        <end position="585"/>
    </location>
</feature>
<evidence type="ECO:0000256" key="1">
    <source>
        <dbReference type="ARBA" id="ARBA00022723"/>
    </source>
</evidence>
<dbReference type="InterPro" id="IPR036855">
    <property type="entry name" value="Znf_CCCH_sf"/>
</dbReference>
<comment type="caution">
    <text evidence="8">The sequence shown here is derived from an EMBL/GenBank/DDBJ whole genome shotgun (WGS) entry which is preliminary data.</text>
</comment>
<evidence type="ECO:0000259" key="7">
    <source>
        <dbReference type="PROSITE" id="PS50103"/>
    </source>
</evidence>
<evidence type="ECO:0000256" key="6">
    <source>
        <dbReference type="SAM" id="MobiDB-lite"/>
    </source>
</evidence>
<feature type="region of interest" description="Disordered" evidence="6">
    <location>
        <begin position="624"/>
        <end position="662"/>
    </location>
</feature>
<dbReference type="GO" id="GO:0008270">
    <property type="term" value="F:zinc ion binding"/>
    <property type="evidence" value="ECO:0007669"/>
    <property type="project" value="UniProtKB-KW"/>
</dbReference>
<feature type="zinc finger region" description="C3H1-type" evidence="5">
    <location>
        <begin position="600"/>
        <end position="628"/>
    </location>
</feature>
<keyword evidence="4" id="KW-0238">DNA-binding</keyword>
<feature type="zinc finger region" description="C3H1-type" evidence="5">
    <location>
        <begin position="335"/>
        <end position="363"/>
    </location>
</feature>
<dbReference type="InterPro" id="IPR050974">
    <property type="entry name" value="Plant_ZF_CCCH"/>
</dbReference>
<dbReference type="PROSITE" id="PS50103">
    <property type="entry name" value="ZF_C3H1"/>
    <property type="match status" value="5"/>
</dbReference>
<dbReference type="Pfam" id="PF00642">
    <property type="entry name" value="zf-CCCH"/>
    <property type="match status" value="5"/>
</dbReference>
<dbReference type="GO" id="GO:0003677">
    <property type="term" value="F:DNA binding"/>
    <property type="evidence" value="ECO:0007669"/>
    <property type="project" value="UniProtKB-KW"/>
</dbReference>
<dbReference type="Gene3D" id="6.10.250.3220">
    <property type="match status" value="1"/>
</dbReference>
<feature type="compositionally biased region" description="Basic and acidic residues" evidence="6">
    <location>
        <begin position="64"/>
        <end position="76"/>
    </location>
</feature>
<feature type="region of interest" description="Disordered" evidence="6">
    <location>
        <begin position="64"/>
        <end position="223"/>
    </location>
</feature>
<keyword evidence="3 5" id="KW-0862">Zinc</keyword>
<dbReference type="Proteomes" id="UP001237642">
    <property type="component" value="Unassembled WGS sequence"/>
</dbReference>
<evidence type="ECO:0000313" key="8">
    <source>
        <dbReference type="EMBL" id="KAK1377246.1"/>
    </source>
</evidence>
<dbReference type="InterPro" id="IPR000571">
    <property type="entry name" value="Znf_CCCH"/>
</dbReference>
<gene>
    <name evidence="8" type="ORF">POM88_033439</name>
</gene>
<dbReference type="SUPFAM" id="SSF90229">
    <property type="entry name" value="CCCH zinc finger"/>
    <property type="match status" value="3"/>
</dbReference>
<keyword evidence="9" id="KW-1185">Reference proteome</keyword>
<evidence type="ECO:0000256" key="3">
    <source>
        <dbReference type="ARBA" id="ARBA00022833"/>
    </source>
</evidence>
<feature type="compositionally biased region" description="Basic and acidic residues" evidence="6">
    <location>
        <begin position="1"/>
        <end position="10"/>
    </location>
</feature>